<feature type="transmembrane region" description="Helical" evidence="9">
    <location>
        <begin position="53"/>
        <end position="74"/>
    </location>
</feature>
<evidence type="ECO:0000256" key="8">
    <source>
        <dbReference type="RuleBase" id="RU003942"/>
    </source>
</evidence>
<dbReference type="GO" id="GO:0022857">
    <property type="term" value="F:transmembrane transporter activity"/>
    <property type="evidence" value="ECO:0007669"/>
    <property type="project" value="InterPro"/>
</dbReference>
<keyword evidence="3" id="KW-1003">Cell membrane</keyword>
<evidence type="ECO:0000256" key="4">
    <source>
        <dbReference type="ARBA" id="ARBA00022692"/>
    </source>
</evidence>
<evidence type="ECO:0000256" key="9">
    <source>
        <dbReference type="SAM" id="Phobius"/>
    </source>
</evidence>
<sequence>MLGGSIALEIAATSLLKASEGFARPGFGIASIALYSACFWLLSITLTRVPMGIAYAVWSGVGIVAIALIGLAFFRQPMNGAQWLCVGLILVGAVGLNLTTPHDAGSADQRVGTGSGPE</sequence>
<name>A0A2T4HQL3_9SPHN</name>
<dbReference type="FunFam" id="1.10.3730.20:FF:000001">
    <property type="entry name" value="Quaternary ammonium compound resistance transporter SugE"/>
    <property type="match status" value="1"/>
</dbReference>
<dbReference type="InterPro" id="IPR000390">
    <property type="entry name" value="Small_drug/metabolite_transptr"/>
</dbReference>
<dbReference type="PANTHER" id="PTHR30561">
    <property type="entry name" value="SMR FAMILY PROTON-DEPENDENT DRUG EFFLUX TRANSPORTER SUGE"/>
    <property type="match status" value="1"/>
</dbReference>
<keyword evidence="5 9" id="KW-1133">Transmembrane helix</keyword>
<comment type="similarity">
    <text evidence="7 8">Belongs to the drug/metabolite transporter (DMT) superfamily. Small multidrug resistance (SMR) (TC 2.A.7.1) family.</text>
</comment>
<dbReference type="Gene3D" id="1.10.3730.20">
    <property type="match status" value="1"/>
</dbReference>
<comment type="caution">
    <text evidence="10">The sequence shown here is derived from an EMBL/GenBank/DDBJ whole genome shotgun (WGS) entry which is preliminary data.</text>
</comment>
<keyword evidence="11" id="KW-1185">Reference proteome</keyword>
<evidence type="ECO:0000256" key="3">
    <source>
        <dbReference type="ARBA" id="ARBA00022475"/>
    </source>
</evidence>
<accession>A0A2T4HQL3</accession>
<dbReference type="Pfam" id="PF00893">
    <property type="entry name" value="Multi_Drug_Res"/>
    <property type="match status" value="1"/>
</dbReference>
<evidence type="ECO:0000256" key="6">
    <source>
        <dbReference type="ARBA" id="ARBA00023136"/>
    </source>
</evidence>
<dbReference type="GO" id="GO:0005886">
    <property type="term" value="C:plasma membrane"/>
    <property type="evidence" value="ECO:0007669"/>
    <property type="project" value="UniProtKB-SubCell"/>
</dbReference>
<dbReference type="InterPro" id="IPR045324">
    <property type="entry name" value="Small_multidrug_res"/>
</dbReference>
<evidence type="ECO:0000256" key="2">
    <source>
        <dbReference type="ARBA" id="ARBA00022448"/>
    </source>
</evidence>
<dbReference type="GO" id="GO:1990961">
    <property type="term" value="P:xenobiotic detoxification by transmembrane export across the plasma membrane"/>
    <property type="evidence" value="ECO:0007669"/>
    <property type="project" value="UniProtKB-ARBA"/>
</dbReference>
<dbReference type="SUPFAM" id="SSF103481">
    <property type="entry name" value="Multidrug resistance efflux transporter EmrE"/>
    <property type="match status" value="1"/>
</dbReference>
<dbReference type="PANTHER" id="PTHR30561:SF1">
    <property type="entry name" value="MULTIDRUG TRANSPORTER EMRE"/>
    <property type="match status" value="1"/>
</dbReference>
<gene>
    <name evidence="10" type="ORF">CV103_15960</name>
</gene>
<proteinExistence type="inferred from homology"/>
<comment type="subcellular location">
    <subcellularLocation>
        <location evidence="1 8">Cell membrane</location>
        <topology evidence="1 8">Multi-pass membrane protein</topology>
    </subcellularLocation>
</comment>
<dbReference type="AlphaFoldDB" id="A0A2T4HQL3"/>
<reference evidence="10 11" key="1">
    <citation type="submission" date="2017-11" db="EMBL/GenBank/DDBJ databases">
        <title>Sphingomonas oleivorans sp. nov., isolated from oil-contaminated soil.</title>
        <authorList>
            <person name="Wang L."/>
            <person name="Chen L."/>
        </authorList>
    </citation>
    <scope>NUCLEOTIDE SEQUENCE [LARGE SCALE GENOMIC DNA]</scope>
    <source>
        <strain evidence="10 11">K101</strain>
    </source>
</reference>
<keyword evidence="2" id="KW-0813">Transport</keyword>
<evidence type="ECO:0000313" key="10">
    <source>
        <dbReference type="EMBL" id="PTD18046.1"/>
    </source>
</evidence>
<protein>
    <submittedName>
        <fullName evidence="10">Ligand-binding protein SH3</fullName>
    </submittedName>
</protein>
<feature type="transmembrane region" description="Helical" evidence="9">
    <location>
        <begin position="26"/>
        <end position="46"/>
    </location>
</feature>
<evidence type="ECO:0000313" key="11">
    <source>
        <dbReference type="Proteomes" id="UP000241206"/>
    </source>
</evidence>
<dbReference type="EMBL" id="PHHF01000068">
    <property type="protein sequence ID" value="PTD18046.1"/>
    <property type="molecule type" value="Genomic_DNA"/>
</dbReference>
<keyword evidence="4 8" id="KW-0812">Transmembrane</keyword>
<keyword evidence="6 9" id="KW-0472">Membrane</keyword>
<dbReference type="InterPro" id="IPR037185">
    <property type="entry name" value="EmrE-like"/>
</dbReference>
<evidence type="ECO:0000256" key="5">
    <source>
        <dbReference type="ARBA" id="ARBA00022989"/>
    </source>
</evidence>
<dbReference type="Proteomes" id="UP000241206">
    <property type="component" value="Unassembled WGS sequence"/>
</dbReference>
<evidence type="ECO:0000256" key="1">
    <source>
        <dbReference type="ARBA" id="ARBA00004651"/>
    </source>
</evidence>
<organism evidence="10 11">
    <name type="scientific">Edaphosphingomonas fennica</name>
    <dbReference type="NCBI Taxonomy" id="114404"/>
    <lineage>
        <taxon>Bacteria</taxon>
        <taxon>Pseudomonadati</taxon>
        <taxon>Pseudomonadota</taxon>
        <taxon>Alphaproteobacteria</taxon>
        <taxon>Sphingomonadales</taxon>
        <taxon>Rhizorhabdaceae</taxon>
        <taxon>Edaphosphingomonas</taxon>
    </lineage>
</organism>
<evidence type="ECO:0000256" key="7">
    <source>
        <dbReference type="ARBA" id="ARBA00038032"/>
    </source>
</evidence>
<feature type="transmembrane region" description="Helical" evidence="9">
    <location>
        <begin position="80"/>
        <end position="100"/>
    </location>
</feature>